<keyword evidence="2" id="KW-1185">Reference proteome</keyword>
<reference evidence="1" key="1">
    <citation type="submission" date="2022-04" db="EMBL/GenBank/DDBJ databases">
        <title>Chromosome-scale genome assembly of Holotrichia oblita Faldermann.</title>
        <authorList>
            <person name="Rongchong L."/>
        </authorList>
    </citation>
    <scope>NUCLEOTIDE SEQUENCE</scope>
    <source>
        <strain evidence="1">81SQS9</strain>
    </source>
</reference>
<name>A0ACB9TAU6_HOLOL</name>
<comment type="caution">
    <text evidence="1">The sequence shown here is derived from an EMBL/GenBank/DDBJ whole genome shotgun (WGS) entry which is preliminary data.</text>
</comment>
<sequence length="107" mass="12434">MEVAPEDNPTPRRNILSEVNEIGPLKDASPDEMVIIQRGPRCKPETWSPFEFNSKDILSTKDKTPEKVQQHRRPEVSARLRRRLTLSPTKDDSITDEIIKHYSYSFK</sequence>
<proteinExistence type="predicted"/>
<evidence type="ECO:0000313" key="1">
    <source>
        <dbReference type="EMBL" id="KAI4463892.1"/>
    </source>
</evidence>
<protein>
    <submittedName>
        <fullName evidence="1">Alpha- and gamma-adaptin-binding protein p34</fullName>
    </submittedName>
</protein>
<gene>
    <name evidence="1" type="ORF">MML48_4g00007415</name>
</gene>
<evidence type="ECO:0000313" key="2">
    <source>
        <dbReference type="Proteomes" id="UP001056778"/>
    </source>
</evidence>
<organism evidence="1 2">
    <name type="scientific">Holotrichia oblita</name>
    <name type="common">Chafer beetle</name>
    <dbReference type="NCBI Taxonomy" id="644536"/>
    <lineage>
        <taxon>Eukaryota</taxon>
        <taxon>Metazoa</taxon>
        <taxon>Ecdysozoa</taxon>
        <taxon>Arthropoda</taxon>
        <taxon>Hexapoda</taxon>
        <taxon>Insecta</taxon>
        <taxon>Pterygota</taxon>
        <taxon>Neoptera</taxon>
        <taxon>Endopterygota</taxon>
        <taxon>Coleoptera</taxon>
        <taxon>Polyphaga</taxon>
        <taxon>Scarabaeiformia</taxon>
        <taxon>Scarabaeidae</taxon>
        <taxon>Melolonthinae</taxon>
        <taxon>Holotrichia</taxon>
    </lineage>
</organism>
<dbReference type="Proteomes" id="UP001056778">
    <property type="component" value="Chromosome 4"/>
</dbReference>
<dbReference type="EMBL" id="CM043018">
    <property type="protein sequence ID" value="KAI4463892.1"/>
    <property type="molecule type" value="Genomic_DNA"/>
</dbReference>
<accession>A0ACB9TAU6</accession>